<comment type="caution">
    <text evidence="2">The sequence shown here is derived from an EMBL/GenBank/DDBJ whole genome shotgun (WGS) entry which is preliminary data.</text>
</comment>
<dbReference type="EMBL" id="AAAGNC010000003">
    <property type="protein sequence ID" value="EAC0255772.1"/>
    <property type="molecule type" value="Genomic_DNA"/>
</dbReference>
<protein>
    <submittedName>
        <fullName evidence="2">Uncharacterized protein</fullName>
    </submittedName>
</protein>
<gene>
    <name evidence="2" type="ORF">EHE49_03705</name>
</gene>
<evidence type="ECO:0000313" key="2">
    <source>
        <dbReference type="EMBL" id="EAC0255772.1"/>
    </source>
</evidence>
<accession>A0A3Z4X6B3</accession>
<feature type="transmembrane region" description="Helical" evidence="1">
    <location>
        <begin position="137"/>
        <end position="155"/>
    </location>
</feature>
<dbReference type="Proteomes" id="UP000839816">
    <property type="component" value="Unassembled WGS sequence"/>
</dbReference>
<organism evidence="2">
    <name type="scientific">Salmonella enterica subsp. enterica serovar Chester</name>
    <dbReference type="NCBI Taxonomy" id="149386"/>
    <lineage>
        <taxon>Bacteria</taxon>
        <taxon>Pseudomonadati</taxon>
        <taxon>Pseudomonadota</taxon>
        <taxon>Gammaproteobacteria</taxon>
        <taxon>Enterobacterales</taxon>
        <taxon>Enterobacteriaceae</taxon>
        <taxon>Salmonella</taxon>
    </lineage>
</organism>
<keyword evidence="1" id="KW-0472">Membrane</keyword>
<feature type="transmembrane region" description="Helical" evidence="1">
    <location>
        <begin position="107"/>
        <end position="125"/>
    </location>
</feature>
<evidence type="ECO:0000256" key="1">
    <source>
        <dbReference type="SAM" id="Phobius"/>
    </source>
</evidence>
<name>A0A3Z4X6B3_SALET</name>
<keyword evidence="1" id="KW-1133">Transmembrane helix</keyword>
<keyword evidence="1" id="KW-0812">Transmembrane</keyword>
<reference evidence="2" key="1">
    <citation type="submission" date="2018-11" db="EMBL/GenBank/DDBJ databases">
        <authorList>
            <person name="Ashton P.M."/>
            <person name="Dallman T."/>
            <person name="Nair S."/>
            <person name="De Pinna E."/>
            <person name="Peters T."/>
            <person name="Grant K."/>
        </authorList>
    </citation>
    <scope>NUCLEOTIDE SEQUENCE [LARGE SCALE GENOMIC DNA]</scope>
    <source>
        <strain evidence="2">634658</strain>
    </source>
</reference>
<sequence length="190" mass="20759">MSQSLQEASTDVLDVLIQAGTNKLSLEESNRLKTAAQTALGSDVEIDVTKPANVILTSLRPLILEQVGNMAKTFESQAKAAVESMDEKLAKETLLTLWPNLKGPQKVLIVLLVLTTVVITGAMAWDTHLHYPQELTDVLIVALLPLFAQAVFFTWPIKTLAYNSMAIGAKVVEYKLNKSNAKQQTTAPKE</sequence>
<proteinExistence type="predicted"/>
<dbReference type="AlphaFoldDB" id="A0A3Z4X6B3"/>